<accession>A0A8H6VFV7</accession>
<name>A0A8H6VFV7_9PEZI</name>
<organism evidence="2 3">
    <name type="scientific">Pseudocercospora fuligena</name>
    <dbReference type="NCBI Taxonomy" id="685502"/>
    <lineage>
        <taxon>Eukaryota</taxon>
        <taxon>Fungi</taxon>
        <taxon>Dikarya</taxon>
        <taxon>Ascomycota</taxon>
        <taxon>Pezizomycotina</taxon>
        <taxon>Dothideomycetes</taxon>
        <taxon>Dothideomycetidae</taxon>
        <taxon>Mycosphaerellales</taxon>
        <taxon>Mycosphaerellaceae</taxon>
        <taxon>Pseudocercospora</taxon>
    </lineage>
</organism>
<evidence type="ECO:0000256" key="1">
    <source>
        <dbReference type="SAM" id="MobiDB-lite"/>
    </source>
</evidence>
<comment type="caution">
    <text evidence="2">The sequence shown here is derived from an EMBL/GenBank/DDBJ whole genome shotgun (WGS) entry which is preliminary data.</text>
</comment>
<dbReference type="Proteomes" id="UP000660729">
    <property type="component" value="Unassembled WGS sequence"/>
</dbReference>
<protein>
    <submittedName>
        <fullName evidence="2">Uncharacterized protein</fullName>
    </submittedName>
</protein>
<dbReference type="OrthoDB" id="10495235at2759"/>
<evidence type="ECO:0000313" key="3">
    <source>
        <dbReference type="Proteomes" id="UP000660729"/>
    </source>
</evidence>
<reference evidence="2" key="1">
    <citation type="submission" date="2020-04" db="EMBL/GenBank/DDBJ databases">
        <title>Draft genome resource of the tomato pathogen Pseudocercospora fuligena.</title>
        <authorList>
            <person name="Zaccaron A."/>
        </authorList>
    </citation>
    <scope>NUCLEOTIDE SEQUENCE</scope>
    <source>
        <strain evidence="2">PF001</strain>
    </source>
</reference>
<gene>
    <name evidence="2" type="ORF">HII31_12023</name>
</gene>
<sequence length="80" mass="8640">MGLVKQGIKYGSLAYVAHEAGQAISSRRSPKPNEQQQPPAPAPVGYQQNCQYRDANGYLHQSWCSGACNSQCNGSPAQKM</sequence>
<feature type="region of interest" description="Disordered" evidence="1">
    <location>
        <begin position="21"/>
        <end position="47"/>
    </location>
</feature>
<keyword evidence="3" id="KW-1185">Reference proteome</keyword>
<proteinExistence type="predicted"/>
<dbReference type="AlphaFoldDB" id="A0A8H6VFV7"/>
<evidence type="ECO:0000313" key="2">
    <source>
        <dbReference type="EMBL" id="KAF7186614.1"/>
    </source>
</evidence>
<feature type="compositionally biased region" description="Low complexity" evidence="1">
    <location>
        <begin position="32"/>
        <end position="47"/>
    </location>
</feature>
<dbReference type="EMBL" id="JABCIY010000249">
    <property type="protein sequence ID" value="KAF7186614.1"/>
    <property type="molecule type" value="Genomic_DNA"/>
</dbReference>